<gene>
    <name evidence="2" type="ORF">DL240_14460</name>
</gene>
<evidence type="ECO:0008006" key="4">
    <source>
        <dbReference type="Google" id="ProtNLM"/>
    </source>
</evidence>
<sequence>MKRLNIKPLLLSLSPLLALACGPNLFTGAEVTLEVGDELLQFTSDDEIKVDSTFNVASGRYRLSLSREGLSLRWPSGEPGTYSGELVDLSWEHDENYSTNSYRTMFCPNRDIERTSITVTSNEYGLISGYFSGYVCHFCVTDECEGRLWLEGNFAASIDDSWF</sequence>
<evidence type="ECO:0000313" key="2">
    <source>
        <dbReference type="EMBL" id="RAL20883.1"/>
    </source>
</evidence>
<proteinExistence type="predicted"/>
<protein>
    <recommendedName>
        <fullName evidence="4">Lipoprotein</fullName>
    </recommendedName>
</protein>
<reference evidence="2 3" key="1">
    <citation type="submission" date="2018-05" db="EMBL/GenBank/DDBJ databases">
        <title>Lujinxingia marina gen. nov. sp. nov., a new facultative anaerobic member of the class Deltaproteobacteria, and proposal of Lujinxingaceae fam. nov.</title>
        <authorList>
            <person name="Li C.-M."/>
        </authorList>
    </citation>
    <scope>NUCLEOTIDE SEQUENCE [LARGE SCALE GENOMIC DNA]</scope>
    <source>
        <strain evidence="2 3">B210</strain>
    </source>
</reference>
<dbReference type="EMBL" id="QHKO01000007">
    <property type="protein sequence ID" value="RAL20883.1"/>
    <property type="molecule type" value="Genomic_DNA"/>
</dbReference>
<feature type="chain" id="PRO_5016291071" description="Lipoprotein" evidence="1">
    <location>
        <begin position="21"/>
        <end position="163"/>
    </location>
</feature>
<name>A0A328C8D0_9DELT</name>
<accession>A0A328C8D0</accession>
<dbReference type="OrthoDB" id="5514186at2"/>
<dbReference type="PROSITE" id="PS51257">
    <property type="entry name" value="PROKAR_LIPOPROTEIN"/>
    <property type="match status" value="1"/>
</dbReference>
<comment type="caution">
    <text evidence="2">The sequence shown here is derived from an EMBL/GenBank/DDBJ whole genome shotgun (WGS) entry which is preliminary data.</text>
</comment>
<keyword evidence="1" id="KW-0732">Signal</keyword>
<feature type="signal peptide" evidence="1">
    <location>
        <begin position="1"/>
        <end position="20"/>
    </location>
</feature>
<dbReference type="RefSeq" id="WP_111730614.1">
    <property type="nucleotide sequence ID" value="NZ_QHKO01000007.1"/>
</dbReference>
<dbReference type="Proteomes" id="UP000249169">
    <property type="component" value="Unassembled WGS sequence"/>
</dbReference>
<dbReference type="AlphaFoldDB" id="A0A328C8D0"/>
<evidence type="ECO:0000313" key="3">
    <source>
        <dbReference type="Proteomes" id="UP000249169"/>
    </source>
</evidence>
<keyword evidence="3" id="KW-1185">Reference proteome</keyword>
<evidence type="ECO:0000256" key="1">
    <source>
        <dbReference type="SAM" id="SignalP"/>
    </source>
</evidence>
<organism evidence="2 3">
    <name type="scientific">Lujinxingia litoralis</name>
    <dbReference type="NCBI Taxonomy" id="2211119"/>
    <lineage>
        <taxon>Bacteria</taxon>
        <taxon>Deltaproteobacteria</taxon>
        <taxon>Bradymonadales</taxon>
        <taxon>Lujinxingiaceae</taxon>
        <taxon>Lujinxingia</taxon>
    </lineage>
</organism>